<dbReference type="AlphaFoldDB" id="A0A7X2S2P6"/>
<keyword evidence="2" id="KW-1185">Reference proteome</keyword>
<gene>
    <name evidence="1" type="ORF">GKZ89_01625</name>
</gene>
<dbReference type="EMBL" id="WMIB01000001">
    <property type="protein sequence ID" value="MTH52088.1"/>
    <property type="molecule type" value="Genomic_DNA"/>
</dbReference>
<dbReference type="RefSeq" id="WP_155111081.1">
    <property type="nucleotide sequence ID" value="NZ_WMIB01000001.1"/>
</dbReference>
<comment type="caution">
    <text evidence="1">The sequence shown here is derived from an EMBL/GenBank/DDBJ whole genome shotgun (WGS) entry which is preliminary data.</text>
</comment>
<name>A0A7X2S2P6_9BACI</name>
<dbReference type="InterPro" id="IPR036058">
    <property type="entry name" value="Kazal_dom_sf"/>
</dbReference>
<reference evidence="1 2" key="1">
    <citation type="journal article" date="2017" name="Int. J. Syst. Evol. Microbiol.">
        <title>Bacillus mangrovi sp. nov., isolated from a sediment sample from a mangrove forest.</title>
        <authorList>
            <person name="Gupta V."/>
            <person name="Singh P.K."/>
            <person name="Korpole S."/>
            <person name="Tanuku N.R.S."/>
            <person name="Pinnaka A.K."/>
        </authorList>
    </citation>
    <scope>NUCLEOTIDE SEQUENCE [LARGE SCALE GENOMIC DNA]</scope>
    <source>
        <strain evidence="1 2">KCTC 33872</strain>
    </source>
</reference>
<organism evidence="1 2">
    <name type="scientific">Metabacillus mangrovi</name>
    <dbReference type="NCBI Taxonomy" id="1491830"/>
    <lineage>
        <taxon>Bacteria</taxon>
        <taxon>Bacillati</taxon>
        <taxon>Bacillota</taxon>
        <taxon>Bacilli</taxon>
        <taxon>Bacillales</taxon>
        <taxon>Bacillaceae</taxon>
        <taxon>Metabacillus</taxon>
    </lineage>
</organism>
<accession>A0A7X2S2P6</accession>
<evidence type="ECO:0000313" key="2">
    <source>
        <dbReference type="Proteomes" id="UP000434639"/>
    </source>
</evidence>
<evidence type="ECO:0008006" key="3">
    <source>
        <dbReference type="Google" id="ProtNLM"/>
    </source>
</evidence>
<protein>
    <recommendedName>
        <fullName evidence="3">Kazal-like domain-containing protein</fullName>
    </recommendedName>
</protein>
<proteinExistence type="predicted"/>
<dbReference type="SUPFAM" id="SSF100895">
    <property type="entry name" value="Kazal-type serine protease inhibitors"/>
    <property type="match status" value="1"/>
</dbReference>
<sequence length="36" mass="4126">MCVCRCRAYGPVCGSLNSYYTAKCIFAELQKMEMVR</sequence>
<dbReference type="Proteomes" id="UP000434639">
    <property type="component" value="Unassembled WGS sequence"/>
</dbReference>
<evidence type="ECO:0000313" key="1">
    <source>
        <dbReference type="EMBL" id="MTH52088.1"/>
    </source>
</evidence>